<evidence type="ECO:0000313" key="1">
    <source>
        <dbReference type="EMBL" id="GAA1865953.1"/>
    </source>
</evidence>
<comment type="caution">
    <text evidence="1">The sequence shown here is derived from an EMBL/GenBank/DDBJ whole genome shotgun (WGS) entry which is preliminary data.</text>
</comment>
<sequence>MSPARRTYPLSVNTTNNRCAVDFGTLTAFASSDTPITGRGPPNAPNNASALPADVSELLTVPTLLAC</sequence>
<dbReference type="Proteomes" id="UP001500449">
    <property type="component" value="Unassembled WGS sequence"/>
</dbReference>
<proteinExistence type="predicted"/>
<organism evidence="1 2">
    <name type="scientific">Pseudonocardia ailaonensis</name>
    <dbReference type="NCBI Taxonomy" id="367279"/>
    <lineage>
        <taxon>Bacteria</taxon>
        <taxon>Bacillati</taxon>
        <taxon>Actinomycetota</taxon>
        <taxon>Actinomycetes</taxon>
        <taxon>Pseudonocardiales</taxon>
        <taxon>Pseudonocardiaceae</taxon>
        <taxon>Pseudonocardia</taxon>
    </lineage>
</organism>
<gene>
    <name evidence="1" type="ORF">GCM10009836_52940</name>
</gene>
<keyword evidence="2" id="KW-1185">Reference proteome</keyword>
<accession>A0ABN2NES1</accession>
<evidence type="ECO:0000313" key="2">
    <source>
        <dbReference type="Proteomes" id="UP001500449"/>
    </source>
</evidence>
<dbReference type="EMBL" id="BAAAQK010000021">
    <property type="protein sequence ID" value="GAA1865953.1"/>
    <property type="molecule type" value="Genomic_DNA"/>
</dbReference>
<name>A0ABN2NES1_9PSEU</name>
<protein>
    <submittedName>
        <fullName evidence="1">Uncharacterized protein</fullName>
    </submittedName>
</protein>
<reference evidence="1 2" key="1">
    <citation type="journal article" date="2019" name="Int. J. Syst. Evol. Microbiol.">
        <title>The Global Catalogue of Microorganisms (GCM) 10K type strain sequencing project: providing services to taxonomists for standard genome sequencing and annotation.</title>
        <authorList>
            <consortium name="The Broad Institute Genomics Platform"/>
            <consortium name="The Broad Institute Genome Sequencing Center for Infectious Disease"/>
            <person name="Wu L."/>
            <person name="Ma J."/>
        </authorList>
    </citation>
    <scope>NUCLEOTIDE SEQUENCE [LARGE SCALE GENOMIC DNA]</scope>
    <source>
        <strain evidence="1 2">JCM 16009</strain>
    </source>
</reference>